<proteinExistence type="inferred from homology"/>
<name>A0A1K1Q4F0_9BACT</name>
<dbReference type="PROSITE" id="PS00094">
    <property type="entry name" value="C5_MTASE_1"/>
    <property type="match status" value="1"/>
</dbReference>
<dbReference type="EMBL" id="FPIZ01000007">
    <property type="protein sequence ID" value="SFW54898.1"/>
    <property type="molecule type" value="Genomic_DNA"/>
</dbReference>
<dbReference type="InterPro" id="IPR050390">
    <property type="entry name" value="C5-Methyltransferase"/>
</dbReference>
<gene>
    <name evidence="9" type="ORF">SAMN05661012_02430</name>
    <name evidence="10" type="ORF">SR876_17560</name>
</gene>
<evidence type="ECO:0000256" key="2">
    <source>
        <dbReference type="ARBA" id="ARBA00022679"/>
    </source>
</evidence>
<reference evidence="9 11" key="1">
    <citation type="submission" date="2016-11" db="EMBL/GenBank/DDBJ databases">
        <authorList>
            <person name="Jaros S."/>
            <person name="Januszkiewicz K."/>
            <person name="Wedrychowicz H."/>
        </authorList>
    </citation>
    <scope>NUCLEOTIDE SEQUENCE [LARGE SCALE GENOMIC DNA]</scope>
    <source>
        <strain evidence="9 11">DSM 784</strain>
    </source>
</reference>
<evidence type="ECO:0000313" key="10">
    <source>
        <dbReference type="EMBL" id="WQG86748.1"/>
    </source>
</evidence>
<dbReference type="CDD" id="cd00315">
    <property type="entry name" value="Cyt_C5_DNA_methylase"/>
    <property type="match status" value="1"/>
</dbReference>
<keyword evidence="3 6" id="KW-0949">S-adenosyl-L-methionine</keyword>
<reference evidence="10 12" key="2">
    <citation type="submission" date="2023-11" db="EMBL/GenBank/DDBJ databases">
        <title>MicrobeMod: A computational toolkit for identifying prokaryotic methylation and restriction-modification with nanopore sequencing.</title>
        <authorList>
            <person name="Crits-Christoph A."/>
            <person name="Kang S.C."/>
            <person name="Lee H."/>
            <person name="Ostrov N."/>
        </authorList>
    </citation>
    <scope>NUCLEOTIDE SEQUENCE [LARGE SCALE GENOMIC DNA]</scope>
    <source>
        <strain evidence="10 12">ATCC 23090</strain>
    </source>
</reference>
<dbReference type="GO" id="GO:0032259">
    <property type="term" value="P:methylation"/>
    <property type="evidence" value="ECO:0007669"/>
    <property type="project" value="UniProtKB-KW"/>
</dbReference>
<dbReference type="InterPro" id="IPR018117">
    <property type="entry name" value="C5_DNA_meth_AS"/>
</dbReference>
<evidence type="ECO:0000313" key="12">
    <source>
        <dbReference type="Proteomes" id="UP001326715"/>
    </source>
</evidence>
<dbReference type="RefSeq" id="WP_072360325.1">
    <property type="nucleotide sequence ID" value="NZ_CBHWAX010000043.1"/>
</dbReference>
<protein>
    <recommendedName>
        <fullName evidence="8">Cytosine-specific methyltransferase</fullName>
        <ecNumber evidence="8">2.1.1.37</ecNumber>
    </recommendedName>
</protein>
<dbReference type="InterPro" id="IPR001525">
    <property type="entry name" value="C5_MeTfrase"/>
</dbReference>
<keyword evidence="12" id="KW-1185">Reference proteome</keyword>
<evidence type="ECO:0000256" key="3">
    <source>
        <dbReference type="ARBA" id="ARBA00022691"/>
    </source>
</evidence>
<evidence type="ECO:0000256" key="7">
    <source>
        <dbReference type="RuleBase" id="RU000416"/>
    </source>
</evidence>
<comment type="similarity">
    <text evidence="6 7">Belongs to the class I-like SAM-binding methyltransferase superfamily. C5-methyltransferase family.</text>
</comment>
<dbReference type="NCBIfam" id="TIGR00675">
    <property type="entry name" value="dcm"/>
    <property type="match status" value="1"/>
</dbReference>
<dbReference type="InterPro" id="IPR029063">
    <property type="entry name" value="SAM-dependent_MTases_sf"/>
</dbReference>
<evidence type="ECO:0000256" key="5">
    <source>
        <dbReference type="ARBA" id="ARBA00047422"/>
    </source>
</evidence>
<comment type="catalytic activity">
    <reaction evidence="5 8">
        <text>a 2'-deoxycytidine in DNA + S-adenosyl-L-methionine = a 5-methyl-2'-deoxycytidine in DNA + S-adenosyl-L-homocysteine + H(+)</text>
        <dbReference type="Rhea" id="RHEA:13681"/>
        <dbReference type="Rhea" id="RHEA-COMP:11369"/>
        <dbReference type="Rhea" id="RHEA-COMP:11370"/>
        <dbReference type="ChEBI" id="CHEBI:15378"/>
        <dbReference type="ChEBI" id="CHEBI:57856"/>
        <dbReference type="ChEBI" id="CHEBI:59789"/>
        <dbReference type="ChEBI" id="CHEBI:85452"/>
        <dbReference type="ChEBI" id="CHEBI:85454"/>
        <dbReference type="EC" id="2.1.1.37"/>
    </reaction>
</comment>
<evidence type="ECO:0000256" key="6">
    <source>
        <dbReference type="PROSITE-ProRule" id="PRU01016"/>
    </source>
</evidence>
<dbReference type="Proteomes" id="UP001326715">
    <property type="component" value="Chromosome"/>
</dbReference>
<dbReference type="GO" id="GO:0009307">
    <property type="term" value="P:DNA restriction-modification system"/>
    <property type="evidence" value="ECO:0007669"/>
    <property type="project" value="UniProtKB-KW"/>
</dbReference>
<dbReference type="GO" id="GO:0003677">
    <property type="term" value="F:DNA binding"/>
    <property type="evidence" value="ECO:0007669"/>
    <property type="project" value="TreeGrafter"/>
</dbReference>
<dbReference type="GO" id="GO:0044027">
    <property type="term" value="P:negative regulation of gene expression via chromosomal CpG island methylation"/>
    <property type="evidence" value="ECO:0007669"/>
    <property type="project" value="TreeGrafter"/>
</dbReference>
<dbReference type="OrthoDB" id="32195at2"/>
<dbReference type="GO" id="GO:0003886">
    <property type="term" value="F:DNA (cytosine-5-)-methyltransferase activity"/>
    <property type="evidence" value="ECO:0007669"/>
    <property type="project" value="UniProtKB-EC"/>
</dbReference>
<dbReference type="EMBL" id="CP140154">
    <property type="protein sequence ID" value="WQG86748.1"/>
    <property type="molecule type" value="Genomic_DNA"/>
</dbReference>
<dbReference type="AlphaFoldDB" id="A0A1K1Q4F0"/>
<evidence type="ECO:0000256" key="1">
    <source>
        <dbReference type="ARBA" id="ARBA00022603"/>
    </source>
</evidence>
<keyword evidence="1 6" id="KW-0489">Methyltransferase</keyword>
<evidence type="ECO:0000313" key="9">
    <source>
        <dbReference type="EMBL" id="SFW54898.1"/>
    </source>
</evidence>
<dbReference type="EC" id="2.1.1.37" evidence="8"/>
<dbReference type="Pfam" id="PF00145">
    <property type="entry name" value="DNA_methylase"/>
    <property type="match status" value="1"/>
</dbReference>
<evidence type="ECO:0000256" key="4">
    <source>
        <dbReference type="ARBA" id="ARBA00022747"/>
    </source>
</evidence>
<dbReference type="Proteomes" id="UP000183788">
    <property type="component" value="Unassembled WGS sequence"/>
</dbReference>
<dbReference type="SUPFAM" id="SSF53335">
    <property type="entry name" value="S-adenosyl-L-methionine-dependent methyltransferases"/>
    <property type="match status" value="1"/>
</dbReference>
<dbReference type="Gene3D" id="3.40.50.150">
    <property type="entry name" value="Vaccinia Virus protein VP39"/>
    <property type="match status" value="1"/>
</dbReference>
<evidence type="ECO:0000256" key="8">
    <source>
        <dbReference type="RuleBase" id="RU000417"/>
    </source>
</evidence>
<dbReference type="STRING" id="1004.SAMN05661012_02430"/>
<keyword evidence="2 6" id="KW-0808">Transferase</keyword>
<keyword evidence="4" id="KW-0680">Restriction system</keyword>
<dbReference type="PROSITE" id="PS51679">
    <property type="entry name" value="SAM_MT_C5"/>
    <property type="match status" value="1"/>
</dbReference>
<organism evidence="9 11">
    <name type="scientific">Chitinophaga sancti</name>
    <dbReference type="NCBI Taxonomy" id="1004"/>
    <lineage>
        <taxon>Bacteria</taxon>
        <taxon>Pseudomonadati</taxon>
        <taxon>Bacteroidota</taxon>
        <taxon>Chitinophagia</taxon>
        <taxon>Chitinophagales</taxon>
        <taxon>Chitinophagaceae</taxon>
        <taxon>Chitinophaga</taxon>
    </lineage>
</organism>
<sequence>MSKTKVVSLFSGCGGLDLGFIHAGYDVIWANDFLKDACETYKRNLGDHIVHGDINTIKVEDIPQADVLVGGPPCQSFSLVGKRDPNDERSNLVWSYLNVLKHVHPKIFLLENVTGILSAKNPDGTRVIDNLIAAFEELGYKTSVNKLNAADYGVPQRRQRVFIVGNRIGKTIDKPSPTNSEDGNELPRWVSAYEALSDLPETNETGVFNYIKDTDNDYQRLMRKAADGPGTLHITPYASAKDNELIRHIPPGGNYVNVPDAVATQRILNFKKTGGRTTTYGRLSEDKPSYTLNTHFNRLNVGCNIHYRTDRLISLREGLRIQSFPDDFQVYSSNKRNYYVQIGNAVPPLLGQAWAAYFKPFLKAKKQTT</sequence>
<dbReference type="Gene3D" id="3.90.120.10">
    <property type="entry name" value="DNA Methylase, subunit A, domain 2"/>
    <property type="match status" value="1"/>
</dbReference>
<dbReference type="PRINTS" id="PR00105">
    <property type="entry name" value="C5METTRFRASE"/>
</dbReference>
<dbReference type="PANTHER" id="PTHR10629">
    <property type="entry name" value="CYTOSINE-SPECIFIC METHYLTRANSFERASE"/>
    <property type="match status" value="1"/>
</dbReference>
<accession>A0A1K1Q4F0</accession>
<evidence type="ECO:0000313" key="11">
    <source>
        <dbReference type="Proteomes" id="UP000183788"/>
    </source>
</evidence>
<dbReference type="PANTHER" id="PTHR10629:SF52">
    <property type="entry name" value="DNA (CYTOSINE-5)-METHYLTRANSFERASE 1"/>
    <property type="match status" value="1"/>
</dbReference>
<feature type="active site" evidence="6">
    <location>
        <position position="74"/>
    </location>
</feature>